<dbReference type="RefSeq" id="WP_006991100.1">
    <property type="nucleotide sequence ID" value="NZ_JBBMQS010000002.1"/>
</dbReference>
<dbReference type="Gene3D" id="3.90.550.10">
    <property type="entry name" value="Spore Coat Polysaccharide Biosynthesis Protein SpsA, Chain A"/>
    <property type="match status" value="1"/>
</dbReference>
<accession>A0ABU9STB7</accession>
<evidence type="ECO:0000256" key="1">
    <source>
        <dbReference type="ARBA" id="ARBA00022842"/>
    </source>
</evidence>
<name>A0ABU9STB7_9ALTE</name>
<reference evidence="3 4" key="1">
    <citation type="submission" date="2024-03" db="EMBL/GenBank/DDBJ databases">
        <title>Community enrichment and isolation of bacterial strains for fucoidan degradation.</title>
        <authorList>
            <person name="Sichert A."/>
        </authorList>
    </citation>
    <scope>NUCLEOTIDE SEQUENCE [LARGE SCALE GENOMIC DNA]</scope>
    <source>
        <strain evidence="3 4">AS12</strain>
    </source>
</reference>
<evidence type="ECO:0000259" key="2">
    <source>
        <dbReference type="Pfam" id="PF12804"/>
    </source>
</evidence>
<dbReference type="InterPro" id="IPR025877">
    <property type="entry name" value="MobA-like_NTP_Trfase"/>
</dbReference>
<dbReference type="PANTHER" id="PTHR43777">
    <property type="entry name" value="MOLYBDENUM COFACTOR CYTIDYLYLTRANSFERASE"/>
    <property type="match status" value="1"/>
</dbReference>
<evidence type="ECO:0000313" key="3">
    <source>
        <dbReference type="EMBL" id="MEM5496709.1"/>
    </source>
</evidence>
<keyword evidence="4" id="KW-1185">Reference proteome</keyword>
<keyword evidence="1" id="KW-0460">Magnesium</keyword>
<dbReference type="InterPro" id="IPR029044">
    <property type="entry name" value="Nucleotide-diphossugar_trans"/>
</dbReference>
<organism evidence="3 4">
    <name type="scientific">Paraglaciecola mesophila</name>
    <dbReference type="NCBI Taxonomy" id="197222"/>
    <lineage>
        <taxon>Bacteria</taxon>
        <taxon>Pseudomonadati</taxon>
        <taxon>Pseudomonadota</taxon>
        <taxon>Gammaproteobacteria</taxon>
        <taxon>Alteromonadales</taxon>
        <taxon>Alteromonadaceae</taxon>
        <taxon>Paraglaciecola</taxon>
    </lineage>
</organism>
<dbReference type="Pfam" id="PF12804">
    <property type="entry name" value="NTP_transf_3"/>
    <property type="match status" value="1"/>
</dbReference>
<protein>
    <submittedName>
        <fullName evidence="3">Nucleotidyltransferase family protein</fullName>
    </submittedName>
</protein>
<dbReference type="Proteomes" id="UP001461163">
    <property type="component" value="Unassembled WGS sequence"/>
</dbReference>
<dbReference type="SUPFAM" id="SSF53448">
    <property type="entry name" value="Nucleotide-diphospho-sugar transferases"/>
    <property type="match status" value="1"/>
</dbReference>
<comment type="caution">
    <text evidence="3">The sequence shown here is derived from an EMBL/GenBank/DDBJ whole genome shotgun (WGS) entry which is preliminary data.</text>
</comment>
<gene>
    <name evidence="3" type="ORF">WNY77_04800</name>
</gene>
<proteinExistence type="predicted"/>
<evidence type="ECO:0000313" key="4">
    <source>
        <dbReference type="Proteomes" id="UP001461163"/>
    </source>
</evidence>
<dbReference type="CDD" id="cd04182">
    <property type="entry name" value="GT_2_like_f"/>
    <property type="match status" value="1"/>
</dbReference>
<feature type="domain" description="MobA-like NTP transferase" evidence="2">
    <location>
        <begin position="13"/>
        <end position="178"/>
    </location>
</feature>
<dbReference type="EMBL" id="JBBMQS010000002">
    <property type="protein sequence ID" value="MEM5496709.1"/>
    <property type="molecule type" value="Genomic_DNA"/>
</dbReference>
<sequence length="211" mass="23001">MNEAHGKPPSIAALMLAAGQSKRFNGTKQLADVNGKPMLLHTLDNLTSNGSLLEKLTELNVILGANAAELLSVVPAYATSHIFEHWQKGMGATLAFGVKKVNSESSHLLVTLADQVALTREHIATMLHHCIASPDKIIAARYKGVLGAPVVFPRRYFVQLIALNADVGARKILQQHQEDVLAIDITHAQYDIDTQIDLARWQQTPADDSTR</sequence>
<dbReference type="PANTHER" id="PTHR43777:SF1">
    <property type="entry name" value="MOLYBDENUM COFACTOR CYTIDYLYLTRANSFERASE"/>
    <property type="match status" value="1"/>
</dbReference>